<evidence type="ECO:0000256" key="2">
    <source>
        <dbReference type="SAM" id="Phobius"/>
    </source>
</evidence>
<evidence type="ECO:0000256" key="1">
    <source>
        <dbReference type="SAM" id="MobiDB-lite"/>
    </source>
</evidence>
<proteinExistence type="predicted"/>
<protein>
    <submittedName>
        <fullName evidence="3">Uncharacterized protein</fullName>
    </submittedName>
</protein>
<keyword evidence="2" id="KW-0812">Transmembrane</keyword>
<keyword evidence="2" id="KW-0472">Membrane</keyword>
<dbReference type="STRING" id="28117.BHV66_03000"/>
<feature type="region of interest" description="Disordered" evidence="1">
    <location>
        <begin position="61"/>
        <end position="90"/>
    </location>
</feature>
<feature type="compositionally biased region" description="Basic and acidic residues" evidence="1">
    <location>
        <begin position="72"/>
        <end position="90"/>
    </location>
</feature>
<dbReference type="RefSeq" id="WP_278339039.1">
    <property type="nucleotide sequence ID" value="NZ_BAAFLA010000007.1"/>
</dbReference>
<accession>A0A1Q6FAN6</accession>
<organism evidence="3 4">
    <name type="scientific">Alistipes putredinis</name>
    <dbReference type="NCBI Taxonomy" id="28117"/>
    <lineage>
        <taxon>Bacteria</taxon>
        <taxon>Pseudomonadati</taxon>
        <taxon>Bacteroidota</taxon>
        <taxon>Bacteroidia</taxon>
        <taxon>Bacteroidales</taxon>
        <taxon>Rikenellaceae</taxon>
        <taxon>Alistipes</taxon>
    </lineage>
</organism>
<sequence>MGNRAKIARVLTSRWTERIFFVLLLAAVALRNDAVWRVVSGAFVVWVMCALWAVAPTLRKPARGGAATQDAAGRKTAESEHDDKKEINKE</sequence>
<evidence type="ECO:0000313" key="4">
    <source>
        <dbReference type="Proteomes" id="UP000187417"/>
    </source>
</evidence>
<gene>
    <name evidence="3" type="ORF">BHV66_03000</name>
</gene>
<dbReference type="Proteomes" id="UP000187417">
    <property type="component" value="Unassembled WGS sequence"/>
</dbReference>
<name>A0A1Q6FAN6_9BACT</name>
<feature type="transmembrane region" description="Helical" evidence="2">
    <location>
        <begin position="41"/>
        <end position="58"/>
    </location>
</feature>
<dbReference type="AlphaFoldDB" id="A0A1Q6FAN6"/>
<evidence type="ECO:0000313" key="3">
    <source>
        <dbReference type="EMBL" id="OKY95934.1"/>
    </source>
</evidence>
<dbReference type="EMBL" id="MNQH01000003">
    <property type="protein sequence ID" value="OKY95934.1"/>
    <property type="molecule type" value="Genomic_DNA"/>
</dbReference>
<reference evidence="3 4" key="1">
    <citation type="journal article" date="2016" name="Nat. Biotechnol.">
        <title>Measurement of bacterial replication rates in microbial communities.</title>
        <authorList>
            <person name="Brown C.T."/>
            <person name="Olm M.R."/>
            <person name="Thomas B.C."/>
            <person name="Banfield J.F."/>
        </authorList>
    </citation>
    <scope>NUCLEOTIDE SEQUENCE [LARGE SCALE GENOMIC DNA]</scope>
    <source>
        <strain evidence="3">CAG:67_53_122</strain>
    </source>
</reference>
<keyword evidence="2" id="KW-1133">Transmembrane helix</keyword>
<comment type="caution">
    <text evidence="3">The sequence shown here is derived from an EMBL/GenBank/DDBJ whole genome shotgun (WGS) entry which is preliminary data.</text>
</comment>